<evidence type="ECO:0000313" key="1">
    <source>
        <dbReference type="EMBL" id="MPL76619.1"/>
    </source>
</evidence>
<dbReference type="EMBL" id="VSSQ01000099">
    <property type="protein sequence ID" value="MPL76619.1"/>
    <property type="molecule type" value="Genomic_DNA"/>
</dbReference>
<protein>
    <submittedName>
        <fullName evidence="1">Uncharacterized protein</fullName>
    </submittedName>
</protein>
<proteinExistence type="predicted"/>
<name>A0A644UCN1_9ZZZZ</name>
<organism evidence="1">
    <name type="scientific">bioreactor metagenome</name>
    <dbReference type="NCBI Taxonomy" id="1076179"/>
    <lineage>
        <taxon>unclassified sequences</taxon>
        <taxon>metagenomes</taxon>
        <taxon>ecological metagenomes</taxon>
    </lineage>
</organism>
<sequence length="78" mass="9047">MNSEIRTYLTEPDESLHKTERNEYKLTPQQQMAAELMASGKFKTATAEEVGISRQQLWEWGKMCSLGLQFQEYIVIFG</sequence>
<reference evidence="1" key="1">
    <citation type="submission" date="2019-08" db="EMBL/GenBank/DDBJ databases">
        <authorList>
            <person name="Kucharzyk K."/>
            <person name="Murdoch R.W."/>
            <person name="Higgins S."/>
            <person name="Loffler F."/>
        </authorList>
    </citation>
    <scope>NUCLEOTIDE SEQUENCE</scope>
</reference>
<comment type="caution">
    <text evidence="1">The sequence shown here is derived from an EMBL/GenBank/DDBJ whole genome shotgun (WGS) entry which is preliminary data.</text>
</comment>
<dbReference type="AlphaFoldDB" id="A0A644UCN1"/>
<dbReference type="Gene3D" id="1.10.10.60">
    <property type="entry name" value="Homeodomain-like"/>
    <property type="match status" value="1"/>
</dbReference>
<accession>A0A644UCN1</accession>
<gene>
    <name evidence="1" type="ORF">SDC9_22464</name>
</gene>